<accession>A0A923S0N1</accession>
<dbReference type="InterPro" id="IPR058511">
    <property type="entry name" value="DUF8198"/>
</dbReference>
<evidence type="ECO:0000259" key="1">
    <source>
        <dbReference type="Pfam" id="PF26621"/>
    </source>
</evidence>
<dbReference type="NCBIfam" id="NF047641">
    <property type="entry name" value="FFLEE_fam"/>
    <property type="match status" value="1"/>
</dbReference>
<name>A0A923S0N1_9BURK</name>
<reference evidence="2" key="1">
    <citation type="submission" date="2020-08" db="EMBL/GenBank/DDBJ databases">
        <title>Ramlibacter sp. GTP1 16S ribosomal RNA gene genome sequencing and assembly.</title>
        <authorList>
            <person name="Kang M."/>
        </authorList>
    </citation>
    <scope>NUCLEOTIDE SEQUENCE</scope>
    <source>
        <strain evidence="2">GTP1</strain>
    </source>
</reference>
<comment type="caution">
    <text evidence="2">The sequence shown here is derived from an EMBL/GenBank/DDBJ whole genome shotgun (WGS) entry which is preliminary data.</text>
</comment>
<evidence type="ECO:0000313" key="2">
    <source>
        <dbReference type="EMBL" id="MBC5763386.1"/>
    </source>
</evidence>
<dbReference type="AlphaFoldDB" id="A0A923S0N1"/>
<organism evidence="2 3">
    <name type="scientific">Ramlibacter albus</name>
    <dbReference type="NCBI Taxonomy" id="2079448"/>
    <lineage>
        <taxon>Bacteria</taxon>
        <taxon>Pseudomonadati</taxon>
        <taxon>Pseudomonadota</taxon>
        <taxon>Betaproteobacteria</taxon>
        <taxon>Burkholderiales</taxon>
        <taxon>Comamonadaceae</taxon>
        <taxon>Ramlibacter</taxon>
    </lineage>
</organism>
<dbReference type="RefSeq" id="WP_187079839.1">
    <property type="nucleotide sequence ID" value="NZ_JACORU010000001.1"/>
</dbReference>
<feature type="domain" description="DUF8198" evidence="1">
    <location>
        <begin position="22"/>
        <end position="231"/>
    </location>
</feature>
<dbReference type="InterPro" id="IPR058063">
    <property type="entry name" value="FFLEE_fam"/>
</dbReference>
<dbReference type="Pfam" id="PF26621">
    <property type="entry name" value="DUF8198"/>
    <property type="match status" value="1"/>
</dbReference>
<dbReference type="EMBL" id="JACORU010000001">
    <property type="protein sequence ID" value="MBC5763386.1"/>
    <property type="molecule type" value="Genomic_DNA"/>
</dbReference>
<protein>
    <recommendedName>
        <fullName evidence="1">DUF8198 domain-containing protein</fullName>
    </recommendedName>
</protein>
<gene>
    <name evidence="2" type="ORF">H8R02_02905</name>
</gene>
<dbReference type="Proteomes" id="UP000596827">
    <property type="component" value="Unassembled WGS sequence"/>
</dbReference>
<proteinExistence type="predicted"/>
<keyword evidence="3" id="KW-1185">Reference proteome</keyword>
<evidence type="ECO:0000313" key="3">
    <source>
        <dbReference type="Proteomes" id="UP000596827"/>
    </source>
</evidence>
<sequence length="247" mass="27281">MEAAQRIRKAVAEVAHLREVGHDETTLRAAVIDVKRLQARRFAGTYADMLGGGAFRAPARFFLDELYSDKDYAERDAQFARIAGAIEKFFPAQVAQTAVALAELHALTEQLDFAVAQAWISPELQLLPAPARYVHAWRKVGRRAERESQLTVVMRIGAEMARLTRTPGLRLMLKMMRGPAAAAGLNDLQRFLEAGFDTFGAMAKKPGEAERFLGTIREREAGLIQRLFEADVVACETELGSLLGQAP</sequence>